<keyword evidence="2" id="KW-1185">Reference proteome</keyword>
<proteinExistence type="predicted"/>
<name>A0A1G8ALA1_9NOCA</name>
<dbReference type="Proteomes" id="UP000183263">
    <property type="component" value="Unassembled WGS sequence"/>
</dbReference>
<dbReference type="EMBL" id="FNDN01000001">
    <property type="protein sequence ID" value="SDH21633.1"/>
    <property type="molecule type" value="Genomic_DNA"/>
</dbReference>
<dbReference type="AlphaFoldDB" id="A0A1G8ALA1"/>
<sequence>MTNVARMLDGLRARLEAVIDGSVGEDDHARGYRSGLRAARLCLLDEQARHVGFWGLLDRAPSGSARLSRAAHALDRVRYRLEEKSSAVDMTLVRGRGFQDAVDYALREVARVATTLEDGRPAPSGARSG</sequence>
<evidence type="ECO:0000313" key="1">
    <source>
        <dbReference type="EMBL" id="SDH21633.1"/>
    </source>
</evidence>
<organism evidence="1 2">
    <name type="scientific">Rhodococcus triatomae</name>
    <dbReference type="NCBI Taxonomy" id="300028"/>
    <lineage>
        <taxon>Bacteria</taxon>
        <taxon>Bacillati</taxon>
        <taxon>Actinomycetota</taxon>
        <taxon>Actinomycetes</taxon>
        <taxon>Mycobacteriales</taxon>
        <taxon>Nocardiaceae</taxon>
        <taxon>Rhodococcus</taxon>
    </lineage>
</organism>
<accession>A0A1G8ALA1</accession>
<dbReference type="OrthoDB" id="4470283at2"/>
<evidence type="ECO:0000313" key="2">
    <source>
        <dbReference type="Proteomes" id="UP000183263"/>
    </source>
</evidence>
<reference evidence="1 2" key="1">
    <citation type="submission" date="2016-10" db="EMBL/GenBank/DDBJ databases">
        <authorList>
            <person name="de Groot N.N."/>
        </authorList>
    </citation>
    <scope>NUCLEOTIDE SEQUENCE [LARGE SCALE GENOMIC DNA]</scope>
    <source>
        <strain evidence="1 2">DSM 44892</strain>
    </source>
</reference>
<gene>
    <name evidence="1" type="ORF">SAMN05444695_101463</name>
</gene>
<dbReference type="RefSeq" id="WP_139183121.1">
    <property type="nucleotide sequence ID" value="NZ_CP048813.1"/>
</dbReference>
<protein>
    <submittedName>
        <fullName evidence="1">Uncharacterized protein</fullName>
    </submittedName>
</protein>